<evidence type="ECO:0000313" key="2">
    <source>
        <dbReference type="EMBL" id="WTZ12236.1"/>
    </source>
</evidence>
<keyword evidence="1" id="KW-0472">Membrane</keyword>
<proteinExistence type="predicted"/>
<reference evidence="2" key="1">
    <citation type="submission" date="2022-10" db="EMBL/GenBank/DDBJ databases">
        <title>The complete genomes of actinobacterial strains from the NBC collection.</title>
        <authorList>
            <person name="Joergensen T.S."/>
            <person name="Alvarez Arevalo M."/>
            <person name="Sterndorff E.B."/>
            <person name="Faurdal D."/>
            <person name="Vuksanovic O."/>
            <person name="Mourched A.-S."/>
            <person name="Charusanti P."/>
            <person name="Shaw S."/>
            <person name="Blin K."/>
            <person name="Weber T."/>
        </authorList>
    </citation>
    <scope>NUCLEOTIDE SEQUENCE</scope>
    <source>
        <strain evidence="2">NBC_01393</strain>
    </source>
</reference>
<name>A0AAU3IAP2_9ACTN</name>
<evidence type="ECO:0000256" key="1">
    <source>
        <dbReference type="SAM" id="Phobius"/>
    </source>
</evidence>
<evidence type="ECO:0008006" key="3">
    <source>
        <dbReference type="Google" id="ProtNLM"/>
    </source>
</evidence>
<organism evidence="2">
    <name type="scientific">Streptomyces sp. NBC_01393</name>
    <dbReference type="NCBI Taxonomy" id="2903851"/>
    <lineage>
        <taxon>Bacteria</taxon>
        <taxon>Bacillati</taxon>
        <taxon>Actinomycetota</taxon>
        <taxon>Actinomycetes</taxon>
        <taxon>Kitasatosporales</taxon>
        <taxon>Streptomycetaceae</taxon>
        <taxon>Streptomyces</taxon>
    </lineage>
</organism>
<feature type="transmembrane region" description="Helical" evidence="1">
    <location>
        <begin position="56"/>
        <end position="74"/>
    </location>
</feature>
<sequence>MSTGGSLPGRPSDDATVVRYGQKEVPPGLIVAAVALSVAAVGLSGAALVGNEVARWLLASAGGLCALFGLLMLMGTAAGSKERFVFDATGWWWFSLNGDALLTWDSLAGTVPGASWDPSDTGAPA</sequence>
<accession>A0AAU3IAP2</accession>
<gene>
    <name evidence="2" type="ORF">OG699_32225</name>
</gene>
<keyword evidence="1" id="KW-0812">Transmembrane</keyword>
<dbReference type="AlphaFoldDB" id="A0AAU3IAP2"/>
<feature type="transmembrane region" description="Helical" evidence="1">
    <location>
        <begin position="29"/>
        <end position="50"/>
    </location>
</feature>
<keyword evidence="1" id="KW-1133">Transmembrane helix</keyword>
<protein>
    <recommendedName>
        <fullName evidence="3">Integral membrane protein</fullName>
    </recommendedName>
</protein>
<dbReference type="EMBL" id="CP109546">
    <property type="protein sequence ID" value="WTZ12236.1"/>
    <property type="molecule type" value="Genomic_DNA"/>
</dbReference>